<gene>
    <name evidence="1" type="ORF">VALFYP47_00918</name>
</gene>
<dbReference type="EMBL" id="CACRUN010000009">
    <property type="protein sequence ID" value="VYT81916.1"/>
    <property type="molecule type" value="Genomic_DNA"/>
</dbReference>
<dbReference type="AlphaFoldDB" id="A0A6N2ZVL0"/>
<evidence type="ECO:0000313" key="1">
    <source>
        <dbReference type="EMBL" id="VYT81916.1"/>
    </source>
</evidence>
<protein>
    <recommendedName>
        <fullName evidence="2">Guanylate cyclase domain-containing protein</fullName>
    </recommendedName>
</protein>
<reference evidence="1" key="1">
    <citation type="submission" date="2019-11" db="EMBL/GenBank/DDBJ databases">
        <authorList>
            <person name="Feng L."/>
        </authorList>
    </citation>
    <scope>NUCLEOTIDE SEQUENCE</scope>
    <source>
        <strain evidence="1">VatypicaLFYP47</strain>
    </source>
</reference>
<name>A0A6N2ZVL0_9FIRM</name>
<proteinExistence type="predicted"/>
<sequence length="265" mass="30669">MKYVAFLDILGFKKKLNTFKTHNQAINYISKFSSIVYKEFKNLRETNSIKGYIVSDSVILYSTNSEFESLMSLISLINNICRAAFKENILIRGGLTKGHFDKVPVSELKNLEKGLIVGDAYVNALNQEGFVKAIGVTISKDVKEDLFKHNKSHDKSIDIDLILLSNISSLKQKNKEYYWFKYIDMDFLFNDDNLKKFIRMAVDSNYLPHYFNTLNFAVRNERNKQEIQKLFDQIVKTLNELGCNNEGLVSKFNKSVFVDKVYLES</sequence>
<accession>A0A6N2ZVL0</accession>
<organism evidence="1">
    <name type="scientific">Veillonella atypica</name>
    <dbReference type="NCBI Taxonomy" id="39777"/>
    <lineage>
        <taxon>Bacteria</taxon>
        <taxon>Bacillati</taxon>
        <taxon>Bacillota</taxon>
        <taxon>Negativicutes</taxon>
        <taxon>Veillonellales</taxon>
        <taxon>Veillonellaceae</taxon>
        <taxon>Veillonella</taxon>
    </lineage>
</organism>
<evidence type="ECO:0008006" key="2">
    <source>
        <dbReference type="Google" id="ProtNLM"/>
    </source>
</evidence>
<dbReference type="RefSeq" id="WP_156717816.1">
    <property type="nucleotide sequence ID" value="NZ_CACRUN010000009.1"/>
</dbReference>